<dbReference type="InterPro" id="IPR014044">
    <property type="entry name" value="CAP_dom"/>
</dbReference>
<evidence type="ECO:0000256" key="1">
    <source>
        <dbReference type="SAM" id="SignalP"/>
    </source>
</evidence>
<dbReference type="InterPro" id="IPR001283">
    <property type="entry name" value="CRISP-related"/>
</dbReference>
<evidence type="ECO:0000313" key="4">
    <source>
        <dbReference type="Proteomes" id="UP000001449"/>
    </source>
</evidence>
<dbReference type="GO" id="GO:0005615">
    <property type="term" value="C:extracellular space"/>
    <property type="evidence" value="ECO:0000318"/>
    <property type="project" value="GO_Central"/>
</dbReference>
<name>B8CAG5_THAPS</name>
<dbReference type="Pfam" id="PF00188">
    <property type="entry name" value="CAP"/>
    <property type="match status" value="1"/>
</dbReference>
<keyword evidence="4" id="KW-1185">Reference proteome</keyword>
<dbReference type="KEGG" id="tps:THAPSDRAFT_9131"/>
<reference evidence="3 4" key="2">
    <citation type="journal article" date="2008" name="Nature">
        <title>The Phaeodactylum genome reveals the evolutionary history of diatom genomes.</title>
        <authorList>
            <person name="Bowler C."/>
            <person name="Allen A.E."/>
            <person name="Badger J.H."/>
            <person name="Grimwood J."/>
            <person name="Jabbari K."/>
            <person name="Kuo A."/>
            <person name="Maheswari U."/>
            <person name="Martens C."/>
            <person name="Maumus F."/>
            <person name="Otillar R.P."/>
            <person name="Rayko E."/>
            <person name="Salamov A."/>
            <person name="Vandepoele K."/>
            <person name="Beszteri B."/>
            <person name="Gruber A."/>
            <person name="Heijde M."/>
            <person name="Katinka M."/>
            <person name="Mock T."/>
            <person name="Valentin K."/>
            <person name="Verret F."/>
            <person name="Berges J.A."/>
            <person name="Brownlee C."/>
            <person name="Cadoret J.P."/>
            <person name="Chiovitti A."/>
            <person name="Choi C.J."/>
            <person name="Coesel S."/>
            <person name="De Martino A."/>
            <person name="Detter J.C."/>
            <person name="Durkin C."/>
            <person name="Falciatore A."/>
            <person name="Fournet J."/>
            <person name="Haruta M."/>
            <person name="Huysman M.J."/>
            <person name="Jenkins B.D."/>
            <person name="Jiroutova K."/>
            <person name="Jorgensen R.E."/>
            <person name="Joubert Y."/>
            <person name="Kaplan A."/>
            <person name="Kroger N."/>
            <person name="Kroth P.G."/>
            <person name="La Roche J."/>
            <person name="Lindquist E."/>
            <person name="Lommer M."/>
            <person name="Martin-Jezequel V."/>
            <person name="Lopez P.J."/>
            <person name="Lucas S."/>
            <person name="Mangogna M."/>
            <person name="McGinnis K."/>
            <person name="Medlin L.K."/>
            <person name="Montsant A."/>
            <person name="Oudot-Le Secq M.P."/>
            <person name="Napoli C."/>
            <person name="Obornik M."/>
            <person name="Parker M.S."/>
            <person name="Petit J.L."/>
            <person name="Porcel B.M."/>
            <person name="Poulsen N."/>
            <person name="Robison M."/>
            <person name="Rychlewski L."/>
            <person name="Rynearson T.A."/>
            <person name="Schmutz J."/>
            <person name="Shapiro H."/>
            <person name="Siaut M."/>
            <person name="Stanley M."/>
            <person name="Sussman M.R."/>
            <person name="Taylor A.R."/>
            <person name="Vardi A."/>
            <person name="von Dassow P."/>
            <person name="Vyverman W."/>
            <person name="Willis A."/>
            <person name="Wyrwicz L.S."/>
            <person name="Rokhsar D.S."/>
            <person name="Weissenbach J."/>
            <person name="Armbrust E.V."/>
            <person name="Green B.R."/>
            <person name="Van de Peer Y."/>
            <person name="Grigoriev I.V."/>
        </authorList>
    </citation>
    <scope>NUCLEOTIDE SEQUENCE [LARGE SCALE GENOMIC DNA]</scope>
    <source>
        <strain evidence="3 4">CCMP1335</strain>
    </source>
</reference>
<organism evidence="3 4">
    <name type="scientific">Thalassiosira pseudonana</name>
    <name type="common">Marine diatom</name>
    <name type="synonym">Cyclotella nana</name>
    <dbReference type="NCBI Taxonomy" id="35128"/>
    <lineage>
        <taxon>Eukaryota</taxon>
        <taxon>Sar</taxon>
        <taxon>Stramenopiles</taxon>
        <taxon>Ochrophyta</taxon>
        <taxon>Bacillariophyta</taxon>
        <taxon>Coscinodiscophyceae</taxon>
        <taxon>Thalassiosirophycidae</taxon>
        <taxon>Thalassiosirales</taxon>
        <taxon>Thalassiosiraceae</taxon>
        <taxon>Thalassiosira</taxon>
    </lineage>
</organism>
<gene>
    <name evidence="3" type="ORF">THAPSDRAFT_9131</name>
</gene>
<evidence type="ECO:0000313" key="3">
    <source>
        <dbReference type="EMBL" id="EED89675.1"/>
    </source>
</evidence>
<evidence type="ECO:0000259" key="2">
    <source>
        <dbReference type="SMART" id="SM00198"/>
    </source>
</evidence>
<dbReference type="EMBL" id="CM000647">
    <property type="protein sequence ID" value="EED89675.1"/>
    <property type="molecule type" value="Genomic_DNA"/>
</dbReference>
<feature type="chain" id="PRO_5002869673" description="SCP domain-containing protein" evidence="1">
    <location>
        <begin position="24"/>
        <end position="472"/>
    </location>
</feature>
<sequence length="472" mass="52301">MKLLLAALLSTTAFSLQTTVALAAPLLDVTPASETSILAEKESFRNESTSLLAATPFDDDRALSKCRSNEQFFKLDLTTDNYGFETRWVLKTASDTPIMRGPPSGTNYASNTRYLGGICLPVGDSYKFVIIDSFKDGICCDWGSGSYAGYVNGVKKMSSPRNAIAWGKRVHRFTIVSPPPTSNPITPLPTTKPTIKAFTTKAPTVSPSKRLSSSTELKKSSCSSSERRVKVELLTDKHGDDTSWEVINAQGKTLVESNKVYAAYEFDVSEFCLAKGSSYEFVLHDVWGDGMCCTSGQGHFKVYIEDGNSWKEIIAGGAFKKKELRLGINLKQHEMTERDHEWLDSHNTRRKEWHTAHGKSYVPLQWSEALKEDAQEWAEKLLDSCGKGMWHDPNNSDYGENVAGNSGSGSWGALRTTEQVLTRFVEYEADDKWPKNSHLTQVLWRSSKYVGCAEASKPYAKCVATLARATVI</sequence>
<dbReference type="HOGENOM" id="CLU_030930_0_0_1"/>
<reference evidence="3 4" key="1">
    <citation type="journal article" date="2004" name="Science">
        <title>The genome of the diatom Thalassiosira pseudonana: ecology, evolution, and metabolism.</title>
        <authorList>
            <person name="Armbrust E.V."/>
            <person name="Berges J.A."/>
            <person name="Bowler C."/>
            <person name="Green B.R."/>
            <person name="Martinez D."/>
            <person name="Putnam N.H."/>
            <person name="Zhou S."/>
            <person name="Allen A.E."/>
            <person name="Apt K.E."/>
            <person name="Bechner M."/>
            <person name="Brzezinski M.A."/>
            <person name="Chaal B.K."/>
            <person name="Chiovitti A."/>
            <person name="Davis A.K."/>
            <person name="Demarest M.S."/>
            <person name="Detter J.C."/>
            <person name="Glavina T."/>
            <person name="Goodstein D."/>
            <person name="Hadi M.Z."/>
            <person name="Hellsten U."/>
            <person name="Hildebrand M."/>
            <person name="Jenkins B.D."/>
            <person name="Jurka J."/>
            <person name="Kapitonov V.V."/>
            <person name="Kroger N."/>
            <person name="Lau W.W."/>
            <person name="Lane T.W."/>
            <person name="Larimer F.W."/>
            <person name="Lippmeier J.C."/>
            <person name="Lucas S."/>
            <person name="Medina M."/>
            <person name="Montsant A."/>
            <person name="Obornik M."/>
            <person name="Parker M.S."/>
            <person name="Palenik B."/>
            <person name="Pazour G.J."/>
            <person name="Richardson P.M."/>
            <person name="Rynearson T.A."/>
            <person name="Saito M.A."/>
            <person name="Schwartz D.C."/>
            <person name="Thamatrakoln K."/>
            <person name="Valentin K."/>
            <person name="Vardi A."/>
            <person name="Wilkerson F.P."/>
            <person name="Rokhsar D.S."/>
        </authorList>
    </citation>
    <scope>NUCLEOTIDE SEQUENCE [LARGE SCALE GENOMIC DNA]</scope>
    <source>
        <strain evidence="3 4">CCMP1335</strain>
    </source>
</reference>
<dbReference type="PaxDb" id="35128-Thaps9131"/>
<dbReference type="AlphaFoldDB" id="B8CAG5"/>
<dbReference type="SMART" id="SM00198">
    <property type="entry name" value="SCP"/>
    <property type="match status" value="1"/>
</dbReference>
<dbReference type="SUPFAM" id="SSF55797">
    <property type="entry name" value="PR-1-like"/>
    <property type="match status" value="1"/>
</dbReference>
<proteinExistence type="predicted"/>
<protein>
    <recommendedName>
        <fullName evidence="2">SCP domain-containing protein</fullName>
    </recommendedName>
</protein>
<dbReference type="RefSeq" id="XP_002293214.1">
    <property type="nucleotide sequence ID" value="XM_002293178.1"/>
</dbReference>
<dbReference type="Gene3D" id="3.40.33.10">
    <property type="entry name" value="CAP"/>
    <property type="match status" value="1"/>
</dbReference>
<feature type="signal peptide" evidence="1">
    <location>
        <begin position="1"/>
        <end position="23"/>
    </location>
</feature>
<accession>B8CAG5</accession>
<keyword evidence="1" id="KW-0732">Signal</keyword>
<dbReference type="Proteomes" id="UP000001449">
    <property type="component" value="Chromosome 12"/>
</dbReference>
<dbReference type="GeneID" id="7447569"/>
<feature type="domain" description="SCP" evidence="2">
    <location>
        <begin position="337"/>
        <end position="469"/>
    </location>
</feature>
<dbReference type="InterPro" id="IPR035940">
    <property type="entry name" value="CAP_sf"/>
</dbReference>
<dbReference type="InParanoid" id="B8CAG5"/>
<dbReference type="PANTHER" id="PTHR10334">
    <property type="entry name" value="CYSTEINE-RICH SECRETORY PROTEIN-RELATED"/>
    <property type="match status" value="1"/>
</dbReference>